<dbReference type="KEGG" id="clf:GJQ69_04820"/>
<proteinExistence type="predicted"/>
<organism evidence="1 2">
    <name type="scientific">Caproicibacterium lactatifermentans</name>
    <dbReference type="NCBI Taxonomy" id="2666138"/>
    <lineage>
        <taxon>Bacteria</taxon>
        <taxon>Bacillati</taxon>
        <taxon>Bacillota</taxon>
        <taxon>Clostridia</taxon>
        <taxon>Eubacteriales</taxon>
        <taxon>Oscillospiraceae</taxon>
        <taxon>Caproicibacterium</taxon>
    </lineage>
</organism>
<accession>A0A859DPU0</accession>
<reference evidence="1 2" key="1">
    <citation type="submission" date="2019-11" db="EMBL/GenBank/DDBJ databases">
        <authorList>
            <person name="Ren C."/>
            <person name="Wang H."/>
            <person name="Xu Y."/>
        </authorList>
    </citation>
    <scope>NUCLEOTIDE SEQUENCE [LARGE SCALE GENOMIC DNA]</scope>
    <source>
        <strain evidence="1 2">LBM 19010</strain>
    </source>
</reference>
<sequence length="154" mass="16639">MNILISSCLTGLCCRYDGGGKTLSCLPELMQRFHMVPFCPEIYCGMPTPRSPAERQGTQVICKNGKDVTAAYQRGAEEALKIVHLYHCPYAVLKERSPSCGFGQIYDGSFSGCLVAGSGVTAELLAKNGVRIFGESQAKKLLKKAAAESRQTVL</sequence>
<dbReference type="Pfam" id="PF04463">
    <property type="entry name" value="2-thiour_desulf"/>
    <property type="match status" value="1"/>
</dbReference>
<dbReference type="PANTHER" id="PTHR30087:SF1">
    <property type="entry name" value="HYPOTHETICAL CYTOSOLIC PROTEIN"/>
    <property type="match status" value="1"/>
</dbReference>
<evidence type="ECO:0000313" key="1">
    <source>
        <dbReference type="EMBL" id="QKN23858.1"/>
    </source>
</evidence>
<dbReference type="AlphaFoldDB" id="A0A859DPU0"/>
<dbReference type="PANTHER" id="PTHR30087">
    <property type="entry name" value="INNER MEMBRANE PROTEIN"/>
    <property type="match status" value="1"/>
</dbReference>
<dbReference type="RefSeq" id="WP_174193118.1">
    <property type="nucleotide sequence ID" value="NZ_CP046051.1"/>
</dbReference>
<gene>
    <name evidence="1" type="ORF">GJQ69_04820</name>
</gene>
<dbReference type="EMBL" id="CP046051">
    <property type="protein sequence ID" value="QKN23858.1"/>
    <property type="molecule type" value="Genomic_DNA"/>
</dbReference>
<dbReference type="Proteomes" id="UP000501316">
    <property type="component" value="Chromosome"/>
</dbReference>
<protein>
    <submittedName>
        <fullName evidence="1">DUF523 domain-containing protein</fullName>
    </submittedName>
</protein>
<dbReference type="InterPro" id="IPR007553">
    <property type="entry name" value="2-thiour_desulf"/>
</dbReference>
<evidence type="ECO:0000313" key="2">
    <source>
        <dbReference type="Proteomes" id="UP000501316"/>
    </source>
</evidence>
<name>A0A859DPU0_9FIRM</name>